<evidence type="ECO:0000313" key="1">
    <source>
        <dbReference type="EMBL" id="KAI3733446.1"/>
    </source>
</evidence>
<organism evidence="1 2">
    <name type="scientific">Arctium lappa</name>
    <name type="common">Greater burdock</name>
    <name type="synonym">Lappa major</name>
    <dbReference type="NCBI Taxonomy" id="4217"/>
    <lineage>
        <taxon>Eukaryota</taxon>
        <taxon>Viridiplantae</taxon>
        <taxon>Streptophyta</taxon>
        <taxon>Embryophyta</taxon>
        <taxon>Tracheophyta</taxon>
        <taxon>Spermatophyta</taxon>
        <taxon>Magnoliopsida</taxon>
        <taxon>eudicotyledons</taxon>
        <taxon>Gunneridae</taxon>
        <taxon>Pentapetalae</taxon>
        <taxon>asterids</taxon>
        <taxon>campanulids</taxon>
        <taxon>Asterales</taxon>
        <taxon>Asteraceae</taxon>
        <taxon>Carduoideae</taxon>
        <taxon>Cardueae</taxon>
        <taxon>Arctiinae</taxon>
        <taxon>Arctium</taxon>
    </lineage>
</organism>
<sequence length="109" mass="12388">MTTVLFASSGIRIQSRSFYVVPPTLYACVRLYYFIAFLQNSFKSTKSYSMIAFANCEHILVQSDVISSDCCSSYDYEGKHITDLSISSNHLISSIRSLFVLERDFTLLN</sequence>
<proteinExistence type="predicted"/>
<dbReference type="Proteomes" id="UP001055879">
    <property type="component" value="Linkage Group LG04"/>
</dbReference>
<keyword evidence="2" id="KW-1185">Reference proteome</keyword>
<gene>
    <name evidence="1" type="ORF">L6452_12889</name>
</gene>
<name>A0ACB9CGQ0_ARCLA</name>
<reference evidence="2" key="1">
    <citation type="journal article" date="2022" name="Mol. Ecol. Resour.">
        <title>The genomes of chicory, endive, great burdock and yacon provide insights into Asteraceae palaeo-polyploidization history and plant inulin production.</title>
        <authorList>
            <person name="Fan W."/>
            <person name="Wang S."/>
            <person name="Wang H."/>
            <person name="Wang A."/>
            <person name="Jiang F."/>
            <person name="Liu H."/>
            <person name="Zhao H."/>
            <person name="Xu D."/>
            <person name="Zhang Y."/>
        </authorList>
    </citation>
    <scope>NUCLEOTIDE SEQUENCE [LARGE SCALE GENOMIC DNA]</scope>
    <source>
        <strain evidence="2">cv. Niubang</strain>
    </source>
</reference>
<protein>
    <submittedName>
        <fullName evidence="1">Uncharacterized protein</fullName>
    </submittedName>
</protein>
<reference evidence="1 2" key="2">
    <citation type="journal article" date="2022" name="Mol. Ecol. Resour.">
        <title>The genomes of chicory, endive, great burdock and yacon provide insights into Asteraceae paleo-polyploidization history and plant inulin production.</title>
        <authorList>
            <person name="Fan W."/>
            <person name="Wang S."/>
            <person name="Wang H."/>
            <person name="Wang A."/>
            <person name="Jiang F."/>
            <person name="Liu H."/>
            <person name="Zhao H."/>
            <person name="Xu D."/>
            <person name="Zhang Y."/>
        </authorList>
    </citation>
    <scope>NUCLEOTIDE SEQUENCE [LARGE SCALE GENOMIC DNA]</scope>
    <source>
        <strain evidence="2">cv. Niubang</strain>
    </source>
</reference>
<accession>A0ACB9CGQ0</accession>
<evidence type="ECO:0000313" key="2">
    <source>
        <dbReference type="Proteomes" id="UP001055879"/>
    </source>
</evidence>
<dbReference type="EMBL" id="CM042050">
    <property type="protein sequence ID" value="KAI3733446.1"/>
    <property type="molecule type" value="Genomic_DNA"/>
</dbReference>
<comment type="caution">
    <text evidence="1">The sequence shown here is derived from an EMBL/GenBank/DDBJ whole genome shotgun (WGS) entry which is preliminary data.</text>
</comment>